<name>A0A1A2RKA2_9MYCO</name>
<dbReference type="AlphaFoldDB" id="A0A1A2RKA2"/>
<dbReference type="InterPro" id="IPR008634">
    <property type="entry name" value="Gas-vesicle_GvpO"/>
</dbReference>
<accession>A0A1A2RKA2</accession>
<dbReference type="EMBL" id="LZJS01000170">
    <property type="protein sequence ID" value="OBH52309.1"/>
    <property type="molecule type" value="Genomic_DNA"/>
</dbReference>
<dbReference type="RefSeq" id="WP_064954630.1">
    <property type="nucleotide sequence ID" value="NZ_LZJS01000170.1"/>
</dbReference>
<protein>
    <submittedName>
        <fullName evidence="2">Gas vesicle protein GvpO</fullName>
    </submittedName>
</protein>
<organism evidence="2 3">
    <name type="scientific">Mycobacterium colombiense</name>
    <dbReference type="NCBI Taxonomy" id="339268"/>
    <lineage>
        <taxon>Bacteria</taxon>
        <taxon>Bacillati</taxon>
        <taxon>Actinomycetota</taxon>
        <taxon>Actinomycetes</taxon>
        <taxon>Mycobacteriales</taxon>
        <taxon>Mycobacteriaceae</taxon>
        <taxon>Mycobacterium</taxon>
        <taxon>Mycobacterium avium complex (MAC)</taxon>
    </lineage>
</organism>
<gene>
    <name evidence="2" type="ORF">A5685_15405</name>
</gene>
<feature type="region of interest" description="Disordered" evidence="1">
    <location>
        <begin position="1"/>
        <end position="23"/>
    </location>
</feature>
<proteinExistence type="predicted"/>
<evidence type="ECO:0000313" key="2">
    <source>
        <dbReference type="EMBL" id="OBH52309.1"/>
    </source>
</evidence>
<dbReference type="GO" id="GO:0031412">
    <property type="term" value="P:gas vesicle organization"/>
    <property type="evidence" value="ECO:0007669"/>
    <property type="project" value="InterPro"/>
</dbReference>
<dbReference type="Pfam" id="PF05800">
    <property type="entry name" value="GvpO"/>
    <property type="match status" value="1"/>
</dbReference>
<comment type="caution">
    <text evidence="2">The sequence shown here is derived from an EMBL/GenBank/DDBJ whole genome shotgun (WGS) entry which is preliminary data.</text>
</comment>
<evidence type="ECO:0000313" key="3">
    <source>
        <dbReference type="Proteomes" id="UP000093861"/>
    </source>
</evidence>
<dbReference type="Proteomes" id="UP000093861">
    <property type="component" value="Unassembled WGS sequence"/>
</dbReference>
<reference evidence="2 3" key="1">
    <citation type="submission" date="2016-06" db="EMBL/GenBank/DDBJ databases">
        <authorList>
            <person name="Kjaerup R.B."/>
            <person name="Dalgaard T.S."/>
            <person name="Juul-Madsen H.R."/>
        </authorList>
    </citation>
    <scope>NUCLEOTIDE SEQUENCE [LARGE SCALE GENOMIC DNA]</scope>
    <source>
        <strain evidence="2 3">E2464</strain>
    </source>
</reference>
<evidence type="ECO:0000256" key="1">
    <source>
        <dbReference type="SAM" id="MobiDB-lite"/>
    </source>
</evidence>
<sequence>MTQRARARSPRDRDSDEPSLTARDAVDLAREIITEITDGEPIRITSAAPTDAGGWVVEVETVEDRRIPSSADMLALYEIELDPSGEMLAYQRTRRYMRGQADRGGTTE</sequence>